<organism evidence="2 3">
    <name type="scientific">Gonapodya prolifera (strain JEL478)</name>
    <name type="common">Monoblepharis prolifera</name>
    <dbReference type="NCBI Taxonomy" id="1344416"/>
    <lineage>
        <taxon>Eukaryota</taxon>
        <taxon>Fungi</taxon>
        <taxon>Fungi incertae sedis</taxon>
        <taxon>Chytridiomycota</taxon>
        <taxon>Chytridiomycota incertae sedis</taxon>
        <taxon>Monoblepharidomycetes</taxon>
        <taxon>Monoblepharidales</taxon>
        <taxon>Gonapodyaceae</taxon>
        <taxon>Gonapodya</taxon>
    </lineage>
</organism>
<dbReference type="Proteomes" id="UP000070544">
    <property type="component" value="Unassembled WGS sequence"/>
</dbReference>
<feature type="compositionally biased region" description="Low complexity" evidence="1">
    <location>
        <begin position="39"/>
        <end position="48"/>
    </location>
</feature>
<sequence>MTGSRLGIILGPTDVSLPRPPRRPSPTFPSSPPLPSSPFPLVSVSPSDSSERRDEPTSTKEEWAWGPNCLKLSIFGMDVRSTIEINGPCQ</sequence>
<evidence type="ECO:0000313" key="3">
    <source>
        <dbReference type="Proteomes" id="UP000070544"/>
    </source>
</evidence>
<proteinExistence type="predicted"/>
<evidence type="ECO:0000256" key="1">
    <source>
        <dbReference type="SAM" id="MobiDB-lite"/>
    </source>
</evidence>
<feature type="compositionally biased region" description="Basic and acidic residues" evidence="1">
    <location>
        <begin position="49"/>
        <end position="62"/>
    </location>
</feature>
<evidence type="ECO:0000313" key="2">
    <source>
        <dbReference type="EMBL" id="KXS21085.1"/>
    </source>
</evidence>
<protein>
    <submittedName>
        <fullName evidence="2">Uncharacterized protein</fullName>
    </submittedName>
</protein>
<name>A0A139AX93_GONPJ</name>
<feature type="compositionally biased region" description="Pro residues" evidence="1">
    <location>
        <begin position="23"/>
        <end position="38"/>
    </location>
</feature>
<dbReference type="AlphaFoldDB" id="A0A139AX93"/>
<feature type="region of interest" description="Disordered" evidence="1">
    <location>
        <begin position="1"/>
        <end position="62"/>
    </location>
</feature>
<gene>
    <name evidence="2" type="ORF">M427DRAFT_310992</name>
</gene>
<reference evidence="2 3" key="1">
    <citation type="journal article" date="2015" name="Genome Biol. Evol.">
        <title>Phylogenomic analyses indicate that early fungi evolved digesting cell walls of algal ancestors of land plants.</title>
        <authorList>
            <person name="Chang Y."/>
            <person name="Wang S."/>
            <person name="Sekimoto S."/>
            <person name="Aerts A.L."/>
            <person name="Choi C."/>
            <person name="Clum A."/>
            <person name="LaButti K.M."/>
            <person name="Lindquist E.A."/>
            <person name="Yee Ngan C."/>
            <person name="Ohm R.A."/>
            <person name="Salamov A.A."/>
            <person name="Grigoriev I.V."/>
            <person name="Spatafora J.W."/>
            <person name="Berbee M.L."/>
        </authorList>
    </citation>
    <scope>NUCLEOTIDE SEQUENCE [LARGE SCALE GENOMIC DNA]</scope>
    <source>
        <strain evidence="2 3">JEL478</strain>
    </source>
</reference>
<accession>A0A139AX93</accession>
<dbReference type="EMBL" id="KQ965733">
    <property type="protein sequence ID" value="KXS21085.1"/>
    <property type="molecule type" value="Genomic_DNA"/>
</dbReference>
<keyword evidence="3" id="KW-1185">Reference proteome</keyword>